<evidence type="ECO:0000313" key="1">
    <source>
        <dbReference type="EMBL" id="OFJ52325.1"/>
    </source>
</evidence>
<dbReference type="EMBL" id="MCHX01000042">
    <property type="protein sequence ID" value="OFJ52325.1"/>
    <property type="molecule type" value="Genomic_DNA"/>
</dbReference>
<dbReference type="InterPro" id="IPR027417">
    <property type="entry name" value="P-loop_NTPase"/>
</dbReference>
<organism evidence="1 2">
    <name type="scientific">Mycolicibacterium grossiae</name>
    <dbReference type="NCBI Taxonomy" id="1552759"/>
    <lineage>
        <taxon>Bacteria</taxon>
        <taxon>Bacillati</taxon>
        <taxon>Actinomycetota</taxon>
        <taxon>Actinomycetes</taxon>
        <taxon>Mycobacteriales</taxon>
        <taxon>Mycobacteriaceae</taxon>
        <taxon>Mycolicibacterium</taxon>
    </lineage>
</organism>
<dbReference type="Proteomes" id="UP000178953">
    <property type="component" value="Unassembled WGS sequence"/>
</dbReference>
<dbReference type="Gene3D" id="3.40.50.300">
    <property type="entry name" value="P-loop containing nucleotide triphosphate hydrolases"/>
    <property type="match status" value="1"/>
</dbReference>
<dbReference type="RefSeq" id="WP_070354481.1">
    <property type="nucleotide sequence ID" value="NZ_MCHX01000042.1"/>
</dbReference>
<proteinExistence type="predicted"/>
<comment type="caution">
    <text evidence="1">The sequence shown here is derived from an EMBL/GenBank/DDBJ whole genome shotgun (WGS) entry which is preliminary data.</text>
</comment>
<evidence type="ECO:0000313" key="2">
    <source>
        <dbReference type="Proteomes" id="UP000178953"/>
    </source>
</evidence>
<sequence>MLIDTNDLVSATDFNRNTGRYTALAAEGRRIVIIKDQQLVAALVGIHDLNRLDALDSAPELAFDEAPGTESAQPSVPPPPGALAIGHTVTGEAAYVDPRQSLMVVGRGASDFMSALLARVGEESADLDLEFVIASGRDLLLPRPSAPDRVPAILSVAADMAQAHESICRLADQVAGEMERRSALLAESSVNTIDQYRRLNADSPGNLVVVVDADGADPGALHRMVSEVSRRGERLGISVWLFAVAASQKSGLPGVEISQRVALPMETPAHSRDVVYSDVAYRLKAGQAVLLKRGGDLAPFRVAASEDDVAFMPAIATVAPERQWPPLPTSPPLDSIVAGGGQDDGGAVRLPIGVIDDPRHHSHPVYSLTLTRGKLTEVQTDNEDFAEAFVGAVMRSASLAVDPSVQGVRFLYIGAGRLLPEADRASLLGAYSWEQFVEAGVVPGDRQKVTAMTKVPARARTAVTTVLIAETVSRIDGMDNDVIITDLVEKALREDAFHVLMLRRGGVAGDRTLRGLRGYAPANAVYGRLIDYGFLDREVRNKLRGLPEPRAGVFDAVTSDGCYLVLGQ</sequence>
<protein>
    <submittedName>
        <fullName evidence="1">Uncharacterized protein</fullName>
    </submittedName>
</protein>
<gene>
    <name evidence="1" type="ORF">BEL07_17920</name>
</gene>
<name>A0A1E8Q190_9MYCO</name>
<reference evidence="1 2" key="1">
    <citation type="submission" date="2016-09" db="EMBL/GenBank/DDBJ databases">
        <title>genome sequence of Mycobacterium sp. 739 SCH.</title>
        <authorList>
            <person name="Greninger A.L."/>
            <person name="Qin X."/>
            <person name="Jerome K."/>
            <person name="Vora S."/>
            <person name="Quinn K."/>
        </authorList>
    </citation>
    <scope>NUCLEOTIDE SEQUENCE [LARGE SCALE GENOMIC DNA]</scope>
    <source>
        <strain evidence="1 2">SCH</strain>
    </source>
</reference>
<accession>A0A1E8Q190</accession>
<dbReference type="AlphaFoldDB" id="A0A1E8Q190"/>
<keyword evidence="2" id="KW-1185">Reference proteome</keyword>